<dbReference type="InterPro" id="IPR010982">
    <property type="entry name" value="Lambda_DNA-bd_dom_sf"/>
</dbReference>
<comment type="caution">
    <text evidence="2">The sequence shown here is derived from an EMBL/GenBank/DDBJ whole genome shotgun (WGS) entry which is preliminary data.</text>
</comment>
<dbReference type="InterPro" id="IPR001387">
    <property type="entry name" value="Cro/C1-type_HTH"/>
</dbReference>
<proteinExistence type="predicted"/>
<reference evidence="2 3" key="1">
    <citation type="submission" date="2022-06" db="EMBL/GenBank/DDBJ databases">
        <title>Genomic Encyclopedia of Archaeal and Bacterial Type Strains, Phase II (KMG-II): from individual species to whole genera.</title>
        <authorList>
            <person name="Goeker M."/>
        </authorList>
    </citation>
    <scope>NUCLEOTIDE SEQUENCE [LARGE SCALE GENOMIC DNA]</scope>
    <source>
        <strain evidence="2 3">DSM 45037</strain>
    </source>
</reference>
<sequence>MAPTLKHGIPEPWASALTDAGFVSPWNTPSMNRLSEATGVHVSTISRIIKGQNPKGPTHQVITTLAGALGLPPRTLGGWIDAAWAEHEPYEPPAVADFMTAEQRACVDQIIRAFATTNRAHADAQRQMGELAAKMEIAKPAQRAQSKKST</sequence>
<dbReference type="SUPFAM" id="SSF47413">
    <property type="entry name" value="lambda repressor-like DNA-binding domains"/>
    <property type="match status" value="1"/>
</dbReference>
<evidence type="ECO:0000259" key="1">
    <source>
        <dbReference type="PROSITE" id="PS50943"/>
    </source>
</evidence>
<dbReference type="Proteomes" id="UP001205740">
    <property type="component" value="Unassembled WGS sequence"/>
</dbReference>
<dbReference type="EMBL" id="JAMTCG010000002">
    <property type="protein sequence ID" value="MCP2160204.1"/>
    <property type="molecule type" value="Genomic_DNA"/>
</dbReference>
<dbReference type="RefSeq" id="WP_253653774.1">
    <property type="nucleotide sequence ID" value="NZ_BAAAOE010000001.1"/>
</dbReference>
<evidence type="ECO:0000313" key="2">
    <source>
        <dbReference type="EMBL" id="MCP2160204.1"/>
    </source>
</evidence>
<keyword evidence="3" id="KW-1185">Reference proteome</keyword>
<name>A0ABT1GYY4_9NOCA</name>
<dbReference type="Gene3D" id="1.10.260.40">
    <property type="entry name" value="lambda repressor-like DNA-binding domains"/>
    <property type="match status" value="1"/>
</dbReference>
<feature type="domain" description="HTH cro/C1-type" evidence="1">
    <location>
        <begin position="34"/>
        <end position="76"/>
    </location>
</feature>
<dbReference type="CDD" id="cd00093">
    <property type="entry name" value="HTH_XRE"/>
    <property type="match status" value="1"/>
</dbReference>
<protein>
    <submittedName>
        <fullName evidence="2">Helix-turn-helix protein</fullName>
    </submittedName>
</protein>
<dbReference type="Pfam" id="PF01381">
    <property type="entry name" value="HTH_3"/>
    <property type="match status" value="1"/>
</dbReference>
<accession>A0ABT1GYY4</accession>
<gene>
    <name evidence="2" type="ORF">LX12_001383</name>
</gene>
<organism evidence="2 3">
    <name type="scientific">Williamsia serinedens</name>
    <dbReference type="NCBI Taxonomy" id="391736"/>
    <lineage>
        <taxon>Bacteria</taxon>
        <taxon>Bacillati</taxon>
        <taxon>Actinomycetota</taxon>
        <taxon>Actinomycetes</taxon>
        <taxon>Mycobacteriales</taxon>
        <taxon>Nocardiaceae</taxon>
        <taxon>Williamsia</taxon>
    </lineage>
</organism>
<dbReference type="PROSITE" id="PS50943">
    <property type="entry name" value="HTH_CROC1"/>
    <property type="match status" value="1"/>
</dbReference>
<evidence type="ECO:0000313" key="3">
    <source>
        <dbReference type="Proteomes" id="UP001205740"/>
    </source>
</evidence>